<protein>
    <submittedName>
        <fullName evidence="2">Uncharacterized protein</fullName>
    </submittedName>
</protein>
<evidence type="ECO:0000313" key="2">
    <source>
        <dbReference type="EMBL" id="KAK0143034.1"/>
    </source>
</evidence>
<organism evidence="2 3">
    <name type="scientific">Merluccius polli</name>
    <name type="common">Benguela hake</name>
    <name type="synonym">Merluccius cadenati</name>
    <dbReference type="NCBI Taxonomy" id="89951"/>
    <lineage>
        <taxon>Eukaryota</taxon>
        <taxon>Metazoa</taxon>
        <taxon>Chordata</taxon>
        <taxon>Craniata</taxon>
        <taxon>Vertebrata</taxon>
        <taxon>Euteleostomi</taxon>
        <taxon>Actinopterygii</taxon>
        <taxon>Neopterygii</taxon>
        <taxon>Teleostei</taxon>
        <taxon>Neoteleostei</taxon>
        <taxon>Acanthomorphata</taxon>
        <taxon>Zeiogadaria</taxon>
        <taxon>Gadariae</taxon>
        <taxon>Gadiformes</taxon>
        <taxon>Gadoidei</taxon>
        <taxon>Merlucciidae</taxon>
        <taxon>Merluccius</taxon>
    </lineage>
</organism>
<comment type="caution">
    <text evidence="2">The sequence shown here is derived from an EMBL/GenBank/DDBJ whole genome shotgun (WGS) entry which is preliminary data.</text>
</comment>
<feature type="compositionally biased region" description="Low complexity" evidence="1">
    <location>
        <begin position="52"/>
        <end position="62"/>
    </location>
</feature>
<accession>A0AA47MN13</accession>
<evidence type="ECO:0000256" key="1">
    <source>
        <dbReference type="SAM" id="MobiDB-lite"/>
    </source>
</evidence>
<feature type="region of interest" description="Disordered" evidence="1">
    <location>
        <begin position="26"/>
        <end position="62"/>
    </location>
</feature>
<name>A0AA47MN13_MERPO</name>
<reference evidence="2" key="1">
    <citation type="journal article" date="2023" name="Front. Mar. Sci.">
        <title>A new Merluccius polli reference genome to investigate the effects of global change in West African waters.</title>
        <authorList>
            <person name="Mateo J.L."/>
            <person name="Blanco-Fernandez C."/>
            <person name="Garcia-Vazquez E."/>
            <person name="Machado-Schiaffino G."/>
        </authorList>
    </citation>
    <scope>NUCLEOTIDE SEQUENCE</scope>
    <source>
        <strain evidence="2">C29</strain>
        <tissue evidence="2">Fin</tissue>
    </source>
</reference>
<sequence>MKGLSEGNEPKRPSYAEICQRAWANQSLPPADHAASSSGEEPPTMLPPAYPAPASDPALLSR</sequence>
<evidence type="ECO:0000313" key="3">
    <source>
        <dbReference type="Proteomes" id="UP001174136"/>
    </source>
</evidence>
<dbReference type="EMBL" id="JAOPHQ010003443">
    <property type="protein sequence ID" value="KAK0143034.1"/>
    <property type="molecule type" value="Genomic_DNA"/>
</dbReference>
<dbReference type="Proteomes" id="UP001174136">
    <property type="component" value="Unassembled WGS sequence"/>
</dbReference>
<dbReference type="AlphaFoldDB" id="A0AA47MN13"/>
<gene>
    <name evidence="2" type="ORF">N1851_018858</name>
</gene>
<keyword evidence="3" id="KW-1185">Reference proteome</keyword>
<proteinExistence type="predicted"/>